<gene>
    <name evidence="3" type="ORF">ABT404_42910</name>
</gene>
<keyword evidence="2" id="KW-0472">Membrane</keyword>
<dbReference type="RefSeq" id="WP_350789579.1">
    <property type="nucleotide sequence ID" value="NZ_JBEPEK010000542.1"/>
</dbReference>
<evidence type="ECO:0000313" key="3">
    <source>
        <dbReference type="EMBL" id="MER7186140.1"/>
    </source>
</evidence>
<comment type="caution">
    <text evidence="3">The sequence shown here is derived from an EMBL/GenBank/DDBJ whole genome shotgun (WGS) entry which is preliminary data.</text>
</comment>
<dbReference type="EMBL" id="JBEPEK010000542">
    <property type="protein sequence ID" value="MER7186140.1"/>
    <property type="molecule type" value="Genomic_DNA"/>
</dbReference>
<protein>
    <recommendedName>
        <fullName evidence="5">Holin</fullName>
    </recommendedName>
</protein>
<organism evidence="3 4">
    <name type="scientific">Streptomyces hyaluromycini</name>
    <dbReference type="NCBI Taxonomy" id="1377993"/>
    <lineage>
        <taxon>Bacteria</taxon>
        <taxon>Bacillati</taxon>
        <taxon>Actinomycetota</taxon>
        <taxon>Actinomycetes</taxon>
        <taxon>Kitasatosporales</taxon>
        <taxon>Streptomycetaceae</taxon>
        <taxon>Streptomyces</taxon>
    </lineage>
</organism>
<evidence type="ECO:0008006" key="5">
    <source>
        <dbReference type="Google" id="ProtNLM"/>
    </source>
</evidence>
<feature type="compositionally biased region" description="Low complexity" evidence="1">
    <location>
        <begin position="95"/>
        <end position="109"/>
    </location>
</feature>
<dbReference type="Proteomes" id="UP001474181">
    <property type="component" value="Unassembled WGS sequence"/>
</dbReference>
<feature type="transmembrane region" description="Helical" evidence="2">
    <location>
        <begin position="7"/>
        <end position="28"/>
    </location>
</feature>
<accession>A0ABV1XAT4</accession>
<feature type="region of interest" description="Disordered" evidence="1">
    <location>
        <begin position="84"/>
        <end position="109"/>
    </location>
</feature>
<proteinExistence type="predicted"/>
<keyword evidence="2" id="KW-0812">Transmembrane</keyword>
<reference evidence="3 4" key="1">
    <citation type="submission" date="2024-06" db="EMBL/GenBank/DDBJ databases">
        <title>The Natural Products Discovery Center: Release of the First 8490 Sequenced Strains for Exploring Actinobacteria Biosynthetic Diversity.</title>
        <authorList>
            <person name="Kalkreuter E."/>
            <person name="Kautsar S.A."/>
            <person name="Yang D."/>
            <person name="Bader C.D."/>
            <person name="Teijaro C.N."/>
            <person name="Fluegel L."/>
            <person name="Davis C.M."/>
            <person name="Simpson J.R."/>
            <person name="Lauterbach L."/>
            <person name="Steele A.D."/>
            <person name="Gui C."/>
            <person name="Meng S."/>
            <person name="Li G."/>
            <person name="Viehrig K."/>
            <person name="Ye F."/>
            <person name="Su P."/>
            <person name="Kiefer A.F."/>
            <person name="Nichols A."/>
            <person name="Cepeda A.J."/>
            <person name="Yan W."/>
            <person name="Fan B."/>
            <person name="Jiang Y."/>
            <person name="Adhikari A."/>
            <person name="Zheng C.-J."/>
            <person name="Schuster L."/>
            <person name="Cowan T.M."/>
            <person name="Smanski M.J."/>
            <person name="Chevrette M.G."/>
            <person name="De Carvalho L.P.S."/>
            <person name="Shen B."/>
        </authorList>
    </citation>
    <scope>NUCLEOTIDE SEQUENCE [LARGE SCALE GENOMIC DNA]</scope>
    <source>
        <strain evidence="3 4">NPDC000234</strain>
    </source>
</reference>
<name>A0ABV1XAT4_9ACTN</name>
<evidence type="ECO:0000313" key="4">
    <source>
        <dbReference type="Proteomes" id="UP001474181"/>
    </source>
</evidence>
<feature type="transmembrane region" description="Helical" evidence="2">
    <location>
        <begin position="34"/>
        <end position="54"/>
    </location>
</feature>
<evidence type="ECO:0000256" key="2">
    <source>
        <dbReference type="SAM" id="Phobius"/>
    </source>
</evidence>
<keyword evidence="2" id="KW-1133">Transmembrane helix</keyword>
<sequence length="109" mass="11331">MNLFTSFMRTVVPIVAGLVLTLLVHIGVQFNSASVASVVTTVLTGAYYTVFRLLENLALKIHSQPLATVAGVLLGWATPPDYPTTEHRTAPAPAPASASGPATATDGRA</sequence>
<keyword evidence="4" id="KW-1185">Reference proteome</keyword>
<evidence type="ECO:0000256" key="1">
    <source>
        <dbReference type="SAM" id="MobiDB-lite"/>
    </source>
</evidence>